<dbReference type="InterPro" id="IPR029375">
    <property type="entry name" value="CFAP141"/>
</dbReference>
<sequence length="78" mass="9219">MSHILALKLNCQCGGTNSPMDSLVKPITQELSCMQKFFKKVRHQQIAELYHKESEMYEAELRAWNPTIWHEVGYRYCK</sequence>
<reference evidence="1" key="3">
    <citation type="submission" date="2025-05" db="UniProtKB">
        <authorList>
            <consortium name="EnsemblMetazoa"/>
        </authorList>
    </citation>
    <scope>IDENTIFICATION</scope>
</reference>
<reference evidence="2" key="1">
    <citation type="journal article" date="2021" name="Elife">
        <title>Highly contiguous assemblies of 101 drosophilid genomes.</title>
        <authorList>
            <person name="Kim B.Y."/>
            <person name="Wang J.R."/>
            <person name="Miller D.E."/>
            <person name="Barmina O."/>
            <person name="Delaney E."/>
            <person name="Thompson A."/>
            <person name="Comeault A.A."/>
            <person name="Peede D."/>
            <person name="D'Agostino E.R."/>
            <person name="Pelaez J."/>
            <person name="Aguilar J.M."/>
            <person name="Haji D."/>
            <person name="Matsunaga T."/>
            <person name="Armstrong E.E."/>
            <person name="Zych M."/>
            <person name="Ogawa Y."/>
            <person name="Stamenkovic-Radak M."/>
            <person name="Jelic M."/>
            <person name="Veselinovic M.S."/>
            <person name="Tanaskovic M."/>
            <person name="Eric P."/>
            <person name="Gao J.J."/>
            <person name="Katoh T.K."/>
            <person name="Toda M.J."/>
            <person name="Watabe H."/>
            <person name="Watada M."/>
            <person name="Davis J.S."/>
            <person name="Moyle L.C."/>
            <person name="Manoli G."/>
            <person name="Bertolini E."/>
            <person name="Kostal V."/>
            <person name="Hawley R.S."/>
            <person name="Takahashi A."/>
            <person name="Jones C.D."/>
            <person name="Price D.K."/>
            <person name="Whiteman N."/>
            <person name="Kopp A."/>
            <person name="Matute D.R."/>
            <person name="Petrov D.A."/>
        </authorList>
    </citation>
    <scope>NUCLEOTIDE SEQUENCE [LARGE SCALE GENOMIC DNA]</scope>
</reference>
<name>A0A6P4E1Z5_DRORH</name>
<protein>
    <submittedName>
        <fullName evidence="3">Uncharacterized protein LOC108039489</fullName>
    </submittedName>
</protein>
<dbReference type="GeneID" id="108039489"/>
<dbReference type="Pfam" id="PF15104">
    <property type="entry name" value="CFAP141"/>
    <property type="match status" value="1"/>
</dbReference>
<evidence type="ECO:0000313" key="2">
    <source>
        <dbReference type="Proteomes" id="UP001652680"/>
    </source>
</evidence>
<dbReference type="EnsemblMetazoa" id="XM_017116516.2">
    <property type="protein sequence ID" value="XP_016972005.1"/>
    <property type="gene ID" value="LOC108039489"/>
</dbReference>
<organism evidence="3">
    <name type="scientific">Drosophila rhopaloa</name>
    <name type="common">Fruit fly</name>
    <dbReference type="NCBI Taxonomy" id="1041015"/>
    <lineage>
        <taxon>Eukaryota</taxon>
        <taxon>Metazoa</taxon>
        <taxon>Ecdysozoa</taxon>
        <taxon>Arthropoda</taxon>
        <taxon>Hexapoda</taxon>
        <taxon>Insecta</taxon>
        <taxon>Pterygota</taxon>
        <taxon>Neoptera</taxon>
        <taxon>Endopterygota</taxon>
        <taxon>Diptera</taxon>
        <taxon>Brachycera</taxon>
        <taxon>Muscomorpha</taxon>
        <taxon>Ephydroidea</taxon>
        <taxon>Drosophilidae</taxon>
        <taxon>Drosophila</taxon>
        <taxon>Sophophora</taxon>
    </lineage>
</organism>
<dbReference type="RefSeq" id="XP_016972005.1">
    <property type="nucleotide sequence ID" value="XM_017116516.1"/>
</dbReference>
<keyword evidence="2" id="KW-1185">Reference proteome</keyword>
<reference evidence="3" key="2">
    <citation type="submission" date="2025-04" db="UniProtKB">
        <authorList>
            <consortium name="RefSeq"/>
        </authorList>
    </citation>
    <scope>IDENTIFICATION</scope>
</reference>
<accession>A0A6P4E1Z5</accession>
<evidence type="ECO:0000313" key="1">
    <source>
        <dbReference type="EnsemblMetazoa" id="XP_016972005.1"/>
    </source>
</evidence>
<dbReference type="AlphaFoldDB" id="A0A6P4E1Z5"/>
<dbReference type="Proteomes" id="UP001652680">
    <property type="component" value="Unassembled WGS sequence"/>
</dbReference>
<gene>
    <name evidence="3" type="primary">LOC108039489</name>
    <name evidence="1" type="synonym">108039489</name>
</gene>
<dbReference type="OrthoDB" id="7822146at2759"/>
<proteinExistence type="predicted"/>
<evidence type="ECO:0000313" key="3">
    <source>
        <dbReference type="RefSeq" id="XP_016972005.1"/>
    </source>
</evidence>